<dbReference type="STRING" id="1121015.GCA_000420545_02323"/>
<dbReference type="GO" id="GO:0016403">
    <property type="term" value="F:dimethylargininase activity"/>
    <property type="evidence" value="ECO:0007669"/>
    <property type="project" value="TreeGrafter"/>
</dbReference>
<comment type="caution">
    <text evidence="4">The sequence shown here is derived from an EMBL/GenBank/DDBJ whole genome shotgun (WGS) entry which is preliminary data.</text>
</comment>
<dbReference type="GO" id="GO:0016597">
    <property type="term" value="F:amino acid binding"/>
    <property type="evidence" value="ECO:0007669"/>
    <property type="project" value="TreeGrafter"/>
</dbReference>
<dbReference type="Gene3D" id="3.75.10.10">
    <property type="entry name" value="L-arginine/glycine Amidinotransferase, Chain A"/>
    <property type="match status" value="1"/>
</dbReference>
<reference evidence="4 5" key="1">
    <citation type="submission" date="2013-09" db="EMBL/GenBank/DDBJ databases">
        <title>Genome sequencing of Arenimonas oryziterrae.</title>
        <authorList>
            <person name="Chen F."/>
            <person name="Wang G."/>
        </authorList>
    </citation>
    <scope>NUCLEOTIDE SEQUENCE [LARGE SCALE GENOMIC DNA]</scope>
    <source>
        <strain evidence="4 5">YC6267</strain>
    </source>
</reference>
<organism evidence="4 5">
    <name type="scientific">Arenimonas oryziterrae DSM 21050 = YC6267</name>
    <dbReference type="NCBI Taxonomy" id="1121015"/>
    <lineage>
        <taxon>Bacteria</taxon>
        <taxon>Pseudomonadati</taxon>
        <taxon>Pseudomonadota</taxon>
        <taxon>Gammaproteobacteria</taxon>
        <taxon>Lysobacterales</taxon>
        <taxon>Lysobacteraceae</taxon>
        <taxon>Arenimonas</taxon>
    </lineage>
</organism>
<protein>
    <recommendedName>
        <fullName evidence="6">Nitrate reductase</fullName>
    </recommendedName>
</protein>
<feature type="active site" description="Nucleophile" evidence="3">
    <location>
        <position position="264"/>
    </location>
</feature>
<proteinExistence type="inferred from homology"/>
<dbReference type="AlphaFoldDB" id="A0A091AU22"/>
<dbReference type="EMBL" id="AVCI01000007">
    <property type="protein sequence ID" value="KFN42846.1"/>
    <property type="molecule type" value="Genomic_DNA"/>
</dbReference>
<dbReference type="eggNOG" id="COG1834">
    <property type="taxonomic scope" value="Bacteria"/>
</dbReference>
<evidence type="ECO:0000313" key="4">
    <source>
        <dbReference type="EMBL" id="KFN42846.1"/>
    </source>
</evidence>
<dbReference type="RefSeq" id="WP_022969925.1">
    <property type="nucleotide sequence ID" value="NZ_ATVD01000004.1"/>
</dbReference>
<dbReference type="PANTHER" id="PTHR12737">
    <property type="entry name" value="DIMETHYLARGININE DIMETHYLAMINOHYDROLASE"/>
    <property type="match status" value="1"/>
</dbReference>
<evidence type="ECO:0000256" key="3">
    <source>
        <dbReference type="PIRSR" id="PIRSR633199-1"/>
    </source>
</evidence>
<evidence type="ECO:0000313" key="5">
    <source>
        <dbReference type="Proteomes" id="UP000029385"/>
    </source>
</evidence>
<evidence type="ECO:0000256" key="2">
    <source>
        <dbReference type="ARBA" id="ARBA00022801"/>
    </source>
</evidence>
<feature type="active site" description="Proton donor" evidence="3">
    <location>
        <position position="168"/>
    </location>
</feature>
<evidence type="ECO:0008006" key="6">
    <source>
        <dbReference type="Google" id="ProtNLM"/>
    </source>
</evidence>
<name>A0A091AU22_9GAMM</name>
<dbReference type="OrthoDB" id="9814070at2"/>
<dbReference type="SUPFAM" id="SSF55909">
    <property type="entry name" value="Pentein"/>
    <property type="match status" value="1"/>
</dbReference>
<dbReference type="Proteomes" id="UP000029385">
    <property type="component" value="Unassembled WGS sequence"/>
</dbReference>
<dbReference type="GO" id="GO:0006525">
    <property type="term" value="P:arginine metabolic process"/>
    <property type="evidence" value="ECO:0007669"/>
    <property type="project" value="TreeGrafter"/>
</dbReference>
<accession>A0A091AU22</accession>
<comment type="similarity">
    <text evidence="1">Belongs to the DDAH family.</text>
</comment>
<keyword evidence="5" id="KW-1185">Reference proteome</keyword>
<gene>
    <name evidence="4" type="ORF">N789_11995</name>
</gene>
<sequence length="285" mass="31015">MASHALVLMCPPVHFAVDYVINPWMQGQLGQADRRRAVAQWQALRVVLAMHADIVEIAPEPGLPDMPFTANAGLVLGRTFVPSRFRHAERRGEEAAFSRWFEHEGFDVRALPGDSLFEGAGDALFDRAEPRLWVGYGHRTDLAAVSALARVLHVETIPLALADARFYHLDTCFCPLSRGHLLYFPAAFDAAARAAIEARVPASRRIVVEEADALAFACNAVNLGNVVVLNRAGATLRIALENAGYRVVETPLDEFLKAGGSAKCLTLRLDEVLPVSAGRLALVVS</sequence>
<dbReference type="InterPro" id="IPR033199">
    <property type="entry name" value="DDAH-like"/>
</dbReference>
<dbReference type="PATRIC" id="fig|1121015.4.peg.1873"/>
<keyword evidence="2" id="KW-0378">Hydrolase</keyword>
<dbReference type="PANTHER" id="PTHR12737:SF9">
    <property type="entry name" value="DIMETHYLARGININASE"/>
    <property type="match status" value="1"/>
</dbReference>
<evidence type="ECO:0000256" key="1">
    <source>
        <dbReference type="ARBA" id="ARBA00008532"/>
    </source>
</evidence>
<dbReference type="Pfam" id="PF19420">
    <property type="entry name" value="DDAH_eukar"/>
    <property type="match status" value="1"/>
</dbReference>
<dbReference type="GO" id="GO:0045429">
    <property type="term" value="P:positive regulation of nitric oxide biosynthetic process"/>
    <property type="evidence" value="ECO:0007669"/>
    <property type="project" value="TreeGrafter"/>
</dbReference>
<dbReference type="GO" id="GO:0000052">
    <property type="term" value="P:citrulline metabolic process"/>
    <property type="evidence" value="ECO:0007669"/>
    <property type="project" value="TreeGrafter"/>
</dbReference>